<organism evidence="2 3">
    <name type="scientific">Treponema medium</name>
    <dbReference type="NCBI Taxonomy" id="58231"/>
    <lineage>
        <taxon>Bacteria</taxon>
        <taxon>Pseudomonadati</taxon>
        <taxon>Spirochaetota</taxon>
        <taxon>Spirochaetia</taxon>
        <taxon>Spirochaetales</taxon>
        <taxon>Treponemataceae</taxon>
        <taxon>Treponema</taxon>
    </lineage>
</organism>
<name>A0ABX7LWF6_TREMD</name>
<protein>
    <recommendedName>
        <fullName evidence="1">Polynucleotide kinase-phosphatase ligase domain-containing protein</fullName>
    </recommendedName>
</protein>
<sequence length="42" mass="5020">MREFALWIEVLERFVRKEASRRIHESAFSVLAMESEPTAPWL</sequence>
<dbReference type="Gene3D" id="3.30.470.30">
    <property type="entry name" value="DNA ligase/mRNA capping enzyme"/>
    <property type="match status" value="1"/>
</dbReference>
<reference evidence="2 3" key="1">
    <citation type="submission" date="2018-08" db="EMBL/GenBank/DDBJ databases">
        <authorList>
            <person name="Clegg S.R."/>
            <person name="Carter S.D."/>
            <person name="Radford A.D."/>
            <person name="Darby A."/>
            <person name="Hall N."/>
            <person name="Birtles R."/>
            <person name="Evans N.J."/>
        </authorList>
    </citation>
    <scope>NUCLEOTIDE SEQUENCE [LARGE SCALE GENOMIC DNA]</scope>
    <source>
        <strain evidence="2 3">ATCC 700293</strain>
    </source>
</reference>
<proteinExistence type="predicted"/>
<dbReference type="Proteomes" id="UP000663454">
    <property type="component" value="Chromosome"/>
</dbReference>
<evidence type="ECO:0000259" key="1">
    <source>
        <dbReference type="Pfam" id="PF16542"/>
    </source>
</evidence>
<dbReference type="InterPro" id="IPR032380">
    <property type="entry name" value="PNKP_ligase_dom"/>
</dbReference>
<evidence type="ECO:0000313" key="3">
    <source>
        <dbReference type="Proteomes" id="UP000663454"/>
    </source>
</evidence>
<gene>
    <name evidence="2" type="ORF">DWB79_06015</name>
</gene>
<evidence type="ECO:0000313" key="2">
    <source>
        <dbReference type="EMBL" id="QSH97308.1"/>
    </source>
</evidence>
<feature type="domain" description="Polynucleotide kinase-phosphatase ligase" evidence="1">
    <location>
        <begin position="1"/>
        <end position="37"/>
    </location>
</feature>
<accession>A0ABX7LWF6</accession>
<dbReference type="Pfam" id="PF16542">
    <property type="entry name" value="PNKP_ligase"/>
    <property type="match status" value="1"/>
</dbReference>
<dbReference type="EMBL" id="CP031393">
    <property type="protein sequence ID" value="QSH97308.1"/>
    <property type="molecule type" value="Genomic_DNA"/>
</dbReference>
<keyword evidence="3" id="KW-1185">Reference proteome</keyword>